<dbReference type="InParanoid" id="A0A1M6BNY8"/>
<dbReference type="EMBL" id="FQYR01000002">
    <property type="protein sequence ID" value="SHI50263.1"/>
    <property type="molecule type" value="Genomic_DNA"/>
</dbReference>
<sequence length="152" mass="16968">MITQEDSITEGVWNPASRLIALFITSYLAAVFYPVPETIFHWIAGPEVDGNITVIHNPRLVDFTAVPLLGTLFLSTGILAFPVYGFCILCSVLDRWDVRKTTALGSAVGFSIFFAHDVTHSYDLFVEMLVFIVSTVIFYSITLWVSSRIGRQ</sequence>
<dbReference type="Proteomes" id="UP000184510">
    <property type="component" value="Unassembled WGS sequence"/>
</dbReference>
<dbReference type="AlphaFoldDB" id="A0A1M6BNY8"/>
<keyword evidence="3" id="KW-1185">Reference proteome</keyword>
<feature type="transmembrane region" description="Helical" evidence="1">
    <location>
        <begin position="20"/>
        <end position="44"/>
    </location>
</feature>
<evidence type="ECO:0000256" key="1">
    <source>
        <dbReference type="SAM" id="Phobius"/>
    </source>
</evidence>
<dbReference type="STRING" id="1123071.SAMN02745181_0269"/>
<keyword evidence="1" id="KW-0472">Membrane</keyword>
<feature type="transmembrane region" description="Helical" evidence="1">
    <location>
        <begin position="124"/>
        <end position="145"/>
    </location>
</feature>
<gene>
    <name evidence="2" type="ORF">SAMN02745181_0269</name>
</gene>
<dbReference type="RefSeq" id="WP_143157705.1">
    <property type="nucleotide sequence ID" value="NZ_FQYR01000002.1"/>
</dbReference>
<evidence type="ECO:0000313" key="2">
    <source>
        <dbReference type="EMBL" id="SHI50263.1"/>
    </source>
</evidence>
<proteinExistence type="predicted"/>
<name>A0A1M6BNY8_9BACT</name>
<keyword evidence="1" id="KW-0812">Transmembrane</keyword>
<feature type="transmembrane region" description="Helical" evidence="1">
    <location>
        <begin position="101"/>
        <end position="118"/>
    </location>
</feature>
<reference evidence="2 3" key="1">
    <citation type="submission" date="2016-11" db="EMBL/GenBank/DDBJ databases">
        <authorList>
            <person name="Jaros S."/>
            <person name="Januszkiewicz K."/>
            <person name="Wedrychowicz H."/>
        </authorList>
    </citation>
    <scope>NUCLEOTIDE SEQUENCE [LARGE SCALE GENOMIC DNA]</scope>
    <source>
        <strain evidence="2 3">DSM 18772</strain>
    </source>
</reference>
<feature type="transmembrane region" description="Helical" evidence="1">
    <location>
        <begin position="64"/>
        <end position="89"/>
    </location>
</feature>
<evidence type="ECO:0000313" key="3">
    <source>
        <dbReference type="Proteomes" id="UP000184510"/>
    </source>
</evidence>
<organism evidence="2 3">
    <name type="scientific">Rubritalea squalenifaciens DSM 18772</name>
    <dbReference type="NCBI Taxonomy" id="1123071"/>
    <lineage>
        <taxon>Bacteria</taxon>
        <taxon>Pseudomonadati</taxon>
        <taxon>Verrucomicrobiota</taxon>
        <taxon>Verrucomicrobiia</taxon>
        <taxon>Verrucomicrobiales</taxon>
        <taxon>Rubritaleaceae</taxon>
        <taxon>Rubritalea</taxon>
    </lineage>
</organism>
<keyword evidence="1" id="KW-1133">Transmembrane helix</keyword>
<accession>A0A1M6BNY8</accession>
<protein>
    <submittedName>
        <fullName evidence="2">Uncharacterized protein</fullName>
    </submittedName>
</protein>